<dbReference type="InterPro" id="IPR053137">
    <property type="entry name" value="NLR-like"/>
</dbReference>
<proteinExistence type="predicted"/>
<dbReference type="InterPro" id="IPR011990">
    <property type="entry name" value="TPR-like_helical_dom_sf"/>
</dbReference>
<dbReference type="Gene3D" id="3.40.50.300">
    <property type="entry name" value="P-loop containing nucleotide triphosphate hydrolases"/>
    <property type="match status" value="1"/>
</dbReference>
<accession>A0AAN7T6Y5</accession>
<dbReference type="PANTHER" id="PTHR46082">
    <property type="entry name" value="ATP/GTP-BINDING PROTEIN-RELATED"/>
    <property type="match status" value="1"/>
</dbReference>
<dbReference type="InterPro" id="IPR027417">
    <property type="entry name" value="P-loop_NTPase"/>
</dbReference>
<dbReference type="SUPFAM" id="SSF48452">
    <property type="entry name" value="TPR-like"/>
    <property type="match status" value="1"/>
</dbReference>
<dbReference type="Proteomes" id="UP001309876">
    <property type="component" value="Unassembled WGS sequence"/>
</dbReference>
<dbReference type="EMBL" id="JAVRRJ010000002">
    <property type="protein sequence ID" value="KAK5089169.1"/>
    <property type="molecule type" value="Genomic_DNA"/>
</dbReference>
<feature type="region of interest" description="Disordered" evidence="1">
    <location>
        <begin position="1000"/>
        <end position="1026"/>
    </location>
</feature>
<evidence type="ECO:0008006" key="4">
    <source>
        <dbReference type="Google" id="ProtNLM"/>
    </source>
</evidence>
<evidence type="ECO:0000313" key="2">
    <source>
        <dbReference type="EMBL" id="KAK5089169.1"/>
    </source>
</evidence>
<name>A0AAN7T6Y5_9EURO</name>
<dbReference type="Gene3D" id="1.25.40.10">
    <property type="entry name" value="Tetratricopeptide repeat domain"/>
    <property type="match status" value="2"/>
</dbReference>
<organism evidence="2 3">
    <name type="scientific">Lithohypha guttulata</name>
    <dbReference type="NCBI Taxonomy" id="1690604"/>
    <lineage>
        <taxon>Eukaryota</taxon>
        <taxon>Fungi</taxon>
        <taxon>Dikarya</taxon>
        <taxon>Ascomycota</taxon>
        <taxon>Pezizomycotina</taxon>
        <taxon>Eurotiomycetes</taxon>
        <taxon>Chaetothyriomycetidae</taxon>
        <taxon>Chaetothyriales</taxon>
        <taxon>Trichomeriaceae</taxon>
        <taxon>Lithohypha</taxon>
    </lineage>
</organism>
<evidence type="ECO:0000256" key="1">
    <source>
        <dbReference type="SAM" id="MobiDB-lite"/>
    </source>
</evidence>
<protein>
    <recommendedName>
        <fullName evidence="4">NB-ARC domain-containing protein</fullName>
    </recommendedName>
</protein>
<evidence type="ECO:0000313" key="3">
    <source>
        <dbReference type="Proteomes" id="UP001309876"/>
    </source>
</evidence>
<dbReference type="SUPFAM" id="SSF52540">
    <property type="entry name" value="P-loop containing nucleoside triphosphate hydrolases"/>
    <property type="match status" value="1"/>
</dbReference>
<dbReference type="Pfam" id="PF13374">
    <property type="entry name" value="TPR_10"/>
    <property type="match status" value="1"/>
</dbReference>
<keyword evidence="3" id="KW-1185">Reference proteome</keyword>
<dbReference type="PANTHER" id="PTHR46082:SF6">
    <property type="entry name" value="AAA+ ATPASE DOMAIN-CONTAINING PROTEIN-RELATED"/>
    <property type="match status" value="1"/>
</dbReference>
<feature type="compositionally biased region" description="Basic and acidic residues" evidence="1">
    <location>
        <begin position="1015"/>
        <end position="1026"/>
    </location>
</feature>
<dbReference type="AlphaFoldDB" id="A0AAN7T6Y5"/>
<gene>
    <name evidence="2" type="ORF">LTR05_003393</name>
</gene>
<reference evidence="2 3" key="1">
    <citation type="submission" date="2023-08" db="EMBL/GenBank/DDBJ databases">
        <title>Black Yeasts Isolated from many extreme environments.</title>
        <authorList>
            <person name="Coleine C."/>
            <person name="Stajich J.E."/>
            <person name="Selbmann L."/>
        </authorList>
    </citation>
    <scope>NUCLEOTIDE SEQUENCE [LARGE SCALE GENOMIC DNA]</scope>
    <source>
        <strain evidence="2 3">CCFEE 5910</strain>
    </source>
</reference>
<sequence>MIVAPIAAAAYGQVGPGPVYHGDLHTTKGHSFDQVTIRDSATVNLHQGDIYFPRSDSTELPQFWVLKQPSLHFTGRAEHLQMIQRWFTEEESRKPKHRDRHKSIVIQGMGGSGKTQLALNYWGIFWIDASSRQNAYNNFGEIGKYFGKGDTFKAGLYWLSSKINQKWLLILDNADDPDATALDISDLIPPGNNGHVLITSRNPQLLHTEEYTTSGSLHLEALGEDEAIDLLLKCAYDDESLLADADARDLAQEITTKVLYRLAKTIDAAGRFIRQKKYTLEKYLKHYLPIQRKRERLSRDNGENTDKVLIAIQTTWETPLRDIKLKAKNSQEHEDAVALFHVFTFLHYDGVTQQVFENLWRSPACQSTITGSMPYILTSGHTETLELASRLETATQLLHSYGVLESCNFDSTTETTNRPCYTFHPLVQSSARHKLKTNNGRGDQRPQWLKRAIHVLASGISEQAEDIDAKYARRLIPHIRECIKLVEDIDESQHLCEDNSEQVELAAQLGSDSNFKARDHYGFDVQKLKHSLLFTHQGALQYERFALVYHTVAWWQISVNFYKRALLFRQLKQGSRHEQVLNNRRRMALDMFWNDELEDSVRNLIFILISRWRKRDSWADWLFSPLSPGHISYCTALSDLTEALWRVRKHFEAVRLGERAVSGLTERLGVDDARTATARLNLARVYNHVDKTEEAHGILVSVVRARKRRPSLVDGGTSQTSRHKLPPGFNNVDTLFARNELAFSLRKKPGRGLIVERISRNVSQQAVEILGEEHPWTLFSLSDLAKHLSIVRKPQSGQTETEHQEAVEIMEGIMPMARRALEAQRHHFFLIQGQLARVYAYNGKWKEAEATLVDLVKSTEPTELHWYGAAAALARVHYRAGSYQEAETLLKRLIRIRAPKKDSHTAKNPELLNVLDQTATLYKKTNQIEKLVALKTEYPMADETLEDGAMFENFNTQMSEVSNPFKTVYDIAMFLWIDRDKWWWEESLYQACKRAGQKYWTENNNPDQTDEDEAMFNKENRRRDPP</sequence>
<comment type="caution">
    <text evidence="2">The sequence shown here is derived from an EMBL/GenBank/DDBJ whole genome shotgun (WGS) entry which is preliminary data.</text>
</comment>